<protein>
    <submittedName>
        <fullName evidence="2">Uncharacterized protein</fullName>
    </submittedName>
</protein>
<dbReference type="EMBL" id="FOGQ01000001">
    <property type="protein sequence ID" value="SER44337.1"/>
    <property type="molecule type" value="Genomic_DNA"/>
</dbReference>
<dbReference type="Proteomes" id="UP000198929">
    <property type="component" value="Unassembled WGS sequence"/>
</dbReference>
<reference evidence="3" key="1">
    <citation type="submission" date="2016-10" db="EMBL/GenBank/DDBJ databases">
        <authorList>
            <person name="Varghese N."/>
            <person name="Submissions S."/>
        </authorList>
    </citation>
    <scope>NUCLEOTIDE SEQUENCE [LARGE SCALE GENOMIC DNA]</scope>
    <source>
        <strain evidence="3">DSM 20524</strain>
    </source>
</reference>
<gene>
    <name evidence="2" type="ORF">SAMN05661109_00245</name>
</gene>
<organism evidence="2 3">
    <name type="scientific">Corynebacterium cystitidis DSM 20524</name>
    <dbReference type="NCBI Taxonomy" id="1121357"/>
    <lineage>
        <taxon>Bacteria</taxon>
        <taxon>Bacillati</taxon>
        <taxon>Actinomycetota</taxon>
        <taxon>Actinomycetes</taxon>
        <taxon>Mycobacteriales</taxon>
        <taxon>Corynebacteriaceae</taxon>
        <taxon>Corynebacterium</taxon>
    </lineage>
</organism>
<sequence>MSIRAMTAPEVAELVKEAKTVVGGLMRSQKQRVARESAEMYATMVEGDDKYHHQARVALHALWFMVLRRQRRYADSEPSLRFLLEAGYFEYVLVDGINMSDHYLADLYESRGEYERAAGHREAFAATTQRHFGEDSERARMSALRAEATRARADGTRSQSIRRR</sequence>
<name>A0A1H9P8E1_9CORY</name>
<feature type="region of interest" description="Disordered" evidence="1">
    <location>
        <begin position="136"/>
        <end position="164"/>
    </location>
</feature>
<evidence type="ECO:0000313" key="2">
    <source>
        <dbReference type="EMBL" id="SER44337.1"/>
    </source>
</evidence>
<proteinExistence type="predicted"/>
<keyword evidence="3" id="KW-1185">Reference proteome</keyword>
<evidence type="ECO:0000256" key="1">
    <source>
        <dbReference type="SAM" id="MobiDB-lite"/>
    </source>
</evidence>
<dbReference type="RefSeq" id="WP_092255002.1">
    <property type="nucleotide sequence ID" value="NZ_CP047199.1"/>
</dbReference>
<evidence type="ECO:0000313" key="3">
    <source>
        <dbReference type="Proteomes" id="UP000198929"/>
    </source>
</evidence>
<dbReference type="AlphaFoldDB" id="A0A1H9P8E1"/>
<accession>A0A1H9P8E1</accession>